<dbReference type="EMBL" id="JANAKD010000991">
    <property type="protein sequence ID" value="KAJ3484929.1"/>
    <property type="molecule type" value="Genomic_DNA"/>
</dbReference>
<evidence type="ECO:0000313" key="2">
    <source>
        <dbReference type="Proteomes" id="UP001148737"/>
    </source>
</evidence>
<protein>
    <submittedName>
        <fullName evidence="1">Uncharacterized protein</fullName>
    </submittedName>
</protein>
<keyword evidence="2" id="KW-1185">Reference proteome</keyword>
<sequence length="570" mass="65673">MAAPSTTTAAVAVQKVKVAFEEQMRDGPVLLDQQYFLDKYWAILEEIPEAQRNYARSCIREEIFRRGNDQKQVGLREWIRTFDLEDTFFLNEDTQRQRYRDIEESLSKTELERDSWEQNFNAMAVLFQDRSLQRDADKFFAKHAKDMKSVVGLQTEIDQKRAERRYDAMRLRRLEISSRPDHDRISNKPILNINIGSLEEEANLRVYTGLYGTSFYCGHPGGTYIFRYEDPAWQKATEAVNHNVWEAFPHTQPTIPWIDDYSQLLDKEASHTRKKARENFTYCGHVPRPKSEYLMRLKKIHGRVIHMIAATLTYYNWRNVTDEPDMVGPLGDRVCSITRLELGILLAHWDIQFASGFDVPDDVRNVFRESPVVAEFVHLVNKLAPTEDGPDTKGVRALVDLLTLTTRWTTDQLVQLEEKWQGHVARCLLLDNHQVMACFGFVGPDTNIHEHFGPSTFELDPNHPNARYLITHDFGERVKEGYKLVHELELKWKVFERERRQTRAQNHSQGTGTAGKSLPGNIAGSKQAASPIDESQASSSTPSQTTQTSTEPPVKRGRGRPKGSRNRPKI</sequence>
<accession>A0ACC1QN86</accession>
<gene>
    <name evidence="1" type="ORF">NLG97_g6937</name>
</gene>
<dbReference type="Proteomes" id="UP001148737">
    <property type="component" value="Unassembled WGS sequence"/>
</dbReference>
<comment type="caution">
    <text evidence="1">The sequence shown here is derived from an EMBL/GenBank/DDBJ whole genome shotgun (WGS) entry which is preliminary data.</text>
</comment>
<organism evidence="1 2">
    <name type="scientific">Lecanicillium saksenae</name>
    <dbReference type="NCBI Taxonomy" id="468837"/>
    <lineage>
        <taxon>Eukaryota</taxon>
        <taxon>Fungi</taxon>
        <taxon>Dikarya</taxon>
        <taxon>Ascomycota</taxon>
        <taxon>Pezizomycotina</taxon>
        <taxon>Sordariomycetes</taxon>
        <taxon>Hypocreomycetidae</taxon>
        <taxon>Hypocreales</taxon>
        <taxon>Cordycipitaceae</taxon>
        <taxon>Lecanicillium</taxon>
    </lineage>
</organism>
<evidence type="ECO:0000313" key="1">
    <source>
        <dbReference type="EMBL" id="KAJ3484929.1"/>
    </source>
</evidence>
<proteinExistence type="predicted"/>
<reference evidence="1" key="1">
    <citation type="submission" date="2022-07" db="EMBL/GenBank/DDBJ databases">
        <title>Genome Sequence of Lecanicillium saksenae.</title>
        <authorList>
            <person name="Buettner E."/>
        </authorList>
    </citation>
    <scope>NUCLEOTIDE SEQUENCE</scope>
    <source>
        <strain evidence="1">VT-O1</strain>
    </source>
</reference>
<name>A0ACC1QN86_9HYPO</name>